<gene>
    <name evidence="1" type="ORF">MGCH7_ch7g957</name>
</gene>
<proteinExistence type="predicted"/>
<name>Q2KES9_PYRO7</name>
<sequence>MAAEVVVATLTNVVSAQRTNTANDEPSRLSKAHAETSGCRARASQNIALGDDEALISFAFSALGINLLVWQASSGLDLERSQRQMPTAFTIRLAKMYRQSASTFCLPVWGLDEHPPCLTSDCILFYRATRFTWGMAIMVTFRRRTAYAGATLLPESDSRWGDEVN</sequence>
<evidence type="ECO:0000313" key="1">
    <source>
        <dbReference type="EMBL" id="EAQ71550.1"/>
    </source>
</evidence>
<dbReference type="EMBL" id="CM000230">
    <property type="protein sequence ID" value="EAQ71550.1"/>
    <property type="molecule type" value="Genomic_DNA"/>
</dbReference>
<organism evidence="1">
    <name type="scientific">Pyricularia oryzae (strain 70-15 / ATCC MYA-4617 / FGSC 8958)</name>
    <name type="common">Rice blast fungus</name>
    <name type="synonym">Magnaporthe oryzae</name>
    <dbReference type="NCBI Taxonomy" id="242507"/>
    <lineage>
        <taxon>Eukaryota</taxon>
        <taxon>Fungi</taxon>
        <taxon>Dikarya</taxon>
        <taxon>Ascomycota</taxon>
        <taxon>Pezizomycotina</taxon>
        <taxon>Sordariomycetes</taxon>
        <taxon>Sordariomycetidae</taxon>
        <taxon>Magnaporthales</taxon>
        <taxon>Pyriculariaceae</taxon>
        <taxon>Pyricularia</taxon>
    </lineage>
</organism>
<protein>
    <submittedName>
        <fullName evidence="1">Uncharacterized protein</fullName>
    </submittedName>
</protein>
<dbReference type="AlphaFoldDB" id="Q2KES9"/>
<reference evidence="1" key="1">
    <citation type="submission" date="2005-01" db="EMBL/GenBank/DDBJ databases">
        <title>The sequence of Magnaporthe grisea chromosome 7.</title>
        <authorList>
            <person name="Thon M.R."/>
            <person name="Pan H."/>
            <person name="Diener A."/>
            <person name="Papalas J."/>
            <person name="Taro A."/>
            <person name="Mitchell T."/>
            <person name="Dean R.A."/>
        </authorList>
    </citation>
    <scope>NUCLEOTIDE SEQUENCE</scope>
    <source>
        <strain evidence="1">70-15</strain>
    </source>
</reference>
<accession>Q2KES9</accession>